<dbReference type="RefSeq" id="XP_064672759.1">
    <property type="nucleotide sequence ID" value="XM_064809818.1"/>
</dbReference>
<dbReference type="AlphaFoldDB" id="A0AAN6TIT0"/>
<accession>A0AAN6TIT0</accession>
<evidence type="ECO:0000313" key="3">
    <source>
        <dbReference type="Proteomes" id="UP001302812"/>
    </source>
</evidence>
<organism evidence="2 3">
    <name type="scientific">Canariomyces notabilis</name>
    <dbReference type="NCBI Taxonomy" id="2074819"/>
    <lineage>
        <taxon>Eukaryota</taxon>
        <taxon>Fungi</taxon>
        <taxon>Dikarya</taxon>
        <taxon>Ascomycota</taxon>
        <taxon>Pezizomycotina</taxon>
        <taxon>Sordariomycetes</taxon>
        <taxon>Sordariomycetidae</taxon>
        <taxon>Sordariales</taxon>
        <taxon>Chaetomiaceae</taxon>
        <taxon>Canariomyces</taxon>
    </lineage>
</organism>
<evidence type="ECO:0000256" key="1">
    <source>
        <dbReference type="SAM" id="SignalP"/>
    </source>
</evidence>
<keyword evidence="1" id="KW-0732">Signal</keyword>
<evidence type="ECO:0000313" key="2">
    <source>
        <dbReference type="EMBL" id="KAK4115189.1"/>
    </source>
</evidence>
<reference evidence="2" key="2">
    <citation type="submission" date="2023-05" db="EMBL/GenBank/DDBJ databases">
        <authorList>
            <consortium name="Lawrence Berkeley National Laboratory"/>
            <person name="Steindorff A."/>
            <person name="Hensen N."/>
            <person name="Bonometti L."/>
            <person name="Westerberg I."/>
            <person name="Brannstrom I.O."/>
            <person name="Guillou S."/>
            <person name="Cros-Aarteil S."/>
            <person name="Calhoun S."/>
            <person name="Haridas S."/>
            <person name="Kuo A."/>
            <person name="Mondo S."/>
            <person name="Pangilinan J."/>
            <person name="Riley R."/>
            <person name="Labutti K."/>
            <person name="Andreopoulos B."/>
            <person name="Lipzen A."/>
            <person name="Chen C."/>
            <person name="Yanf M."/>
            <person name="Daum C."/>
            <person name="Ng V."/>
            <person name="Clum A."/>
            <person name="Ohm R."/>
            <person name="Martin F."/>
            <person name="Silar P."/>
            <person name="Natvig D."/>
            <person name="Lalanne C."/>
            <person name="Gautier V."/>
            <person name="Ament-Velasquez S.L."/>
            <person name="Kruys A."/>
            <person name="Hutchinson M.I."/>
            <person name="Powell A.J."/>
            <person name="Barry K."/>
            <person name="Miller A.N."/>
            <person name="Grigoriev I.V."/>
            <person name="Debuchy R."/>
            <person name="Gladieux P."/>
            <person name="Thoren M.H."/>
            <person name="Johannesson H."/>
        </authorList>
    </citation>
    <scope>NUCLEOTIDE SEQUENCE</scope>
    <source>
        <strain evidence="2">CBS 508.74</strain>
    </source>
</reference>
<gene>
    <name evidence="2" type="ORF">N656DRAFT_486610</name>
</gene>
<feature type="chain" id="PRO_5042900875" evidence="1">
    <location>
        <begin position="18"/>
        <end position="85"/>
    </location>
</feature>
<keyword evidence="3" id="KW-1185">Reference proteome</keyword>
<reference evidence="2" key="1">
    <citation type="journal article" date="2023" name="Mol. Phylogenet. Evol.">
        <title>Genome-scale phylogeny and comparative genomics of the fungal order Sordariales.</title>
        <authorList>
            <person name="Hensen N."/>
            <person name="Bonometti L."/>
            <person name="Westerberg I."/>
            <person name="Brannstrom I.O."/>
            <person name="Guillou S."/>
            <person name="Cros-Aarteil S."/>
            <person name="Calhoun S."/>
            <person name="Haridas S."/>
            <person name="Kuo A."/>
            <person name="Mondo S."/>
            <person name="Pangilinan J."/>
            <person name="Riley R."/>
            <person name="LaButti K."/>
            <person name="Andreopoulos B."/>
            <person name="Lipzen A."/>
            <person name="Chen C."/>
            <person name="Yan M."/>
            <person name="Daum C."/>
            <person name="Ng V."/>
            <person name="Clum A."/>
            <person name="Steindorff A."/>
            <person name="Ohm R.A."/>
            <person name="Martin F."/>
            <person name="Silar P."/>
            <person name="Natvig D.O."/>
            <person name="Lalanne C."/>
            <person name="Gautier V."/>
            <person name="Ament-Velasquez S.L."/>
            <person name="Kruys A."/>
            <person name="Hutchinson M.I."/>
            <person name="Powell A.J."/>
            <person name="Barry K."/>
            <person name="Miller A.N."/>
            <person name="Grigoriev I.V."/>
            <person name="Debuchy R."/>
            <person name="Gladieux P."/>
            <person name="Hiltunen Thoren M."/>
            <person name="Johannesson H."/>
        </authorList>
    </citation>
    <scope>NUCLEOTIDE SEQUENCE</scope>
    <source>
        <strain evidence="2">CBS 508.74</strain>
    </source>
</reference>
<dbReference type="Proteomes" id="UP001302812">
    <property type="component" value="Unassembled WGS sequence"/>
</dbReference>
<dbReference type="EMBL" id="MU853335">
    <property type="protein sequence ID" value="KAK4115189.1"/>
    <property type="molecule type" value="Genomic_DNA"/>
</dbReference>
<comment type="caution">
    <text evidence="2">The sequence shown here is derived from an EMBL/GenBank/DDBJ whole genome shotgun (WGS) entry which is preliminary data.</text>
</comment>
<dbReference type="GeneID" id="89933942"/>
<sequence>MMLLHTILTLGAALVAQYEVLDRQPLSFAAIPDGTYIAPKPYNVTALLDFIRSREDLSVLASVVERAGGRLPWNPRPRKSKGRRS</sequence>
<name>A0AAN6TIT0_9PEZI</name>
<feature type="signal peptide" evidence="1">
    <location>
        <begin position="1"/>
        <end position="17"/>
    </location>
</feature>
<protein>
    <submittedName>
        <fullName evidence="2">Uncharacterized protein</fullName>
    </submittedName>
</protein>
<proteinExistence type="predicted"/>